<gene>
    <name evidence="2" type="ORF">ACFFF6_07225</name>
</gene>
<accession>A0ABV6R9U6</accession>
<evidence type="ECO:0000313" key="3">
    <source>
        <dbReference type="Proteomes" id="UP001589793"/>
    </source>
</evidence>
<protein>
    <submittedName>
        <fullName evidence="2">Phosphotransferase family protein</fullName>
    </submittedName>
</protein>
<organism evidence="2 3">
    <name type="scientific">Brachybacterium hainanense</name>
    <dbReference type="NCBI Taxonomy" id="1541174"/>
    <lineage>
        <taxon>Bacteria</taxon>
        <taxon>Bacillati</taxon>
        <taxon>Actinomycetota</taxon>
        <taxon>Actinomycetes</taxon>
        <taxon>Micrococcales</taxon>
        <taxon>Dermabacteraceae</taxon>
        <taxon>Brachybacterium</taxon>
    </lineage>
</organism>
<dbReference type="Proteomes" id="UP001589793">
    <property type="component" value="Unassembled WGS sequence"/>
</dbReference>
<dbReference type="InterPro" id="IPR002575">
    <property type="entry name" value="Aminoglycoside_PTrfase"/>
</dbReference>
<dbReference type="InterPro" id="IPR011009">
    <property type="entry name" value="Kinase-like_dom_sf"/>
</dbReference>
<dbReference type="PANTHER" id="PTHR21310">
    <property type="entry name" value="AMINOGLYCOSIDE PHOSPHOTRANSFERASE-RELATED-RELATED"/>
    <property type="match status" value="1"/>
</dbReference>
<evidence type="ECO:0000259" key="1">
    <source>
        <dbReference type="Pfam" id="PF01636"/>
    </source>
</evidence>
<comment type="caution">
    <text evidence="2">The sequence shown here is derived from an EMBL/GenBank/DDBJ whole genome shotgun (WGS) entry which is preliminary data.</text>
</comment>
<dbReference type="InterPro" id="IPR051678">
    <property type="entry name" value="AGP_Transferase"/>
</dbReference>
<keyword evidence="3" id="KW-1185">Reference proteome</keyword>
<dbReference type="Gene3D" id="3.90.1200.10">
    <property type="match status" value="1"/>
</dbReference>
<feature type="domain" description="Aminoglycoside phosphotransferase" evidence="1">
    <location>
        <begin position="28"/>
        <end position="241"/>
    </location>
</feature>
<dbReference type="EMBL" id="JBHLSV010000006">
    <property type="protein sequence ID" value="MFC0673743.1"/>
    <property type="molecule type" value="Genomic_DNA"/>
</dbReference>
<sequence length="299" mass="32271">MTTINDPRIETWVRDALGQDVRIARRVRLTGGLSEAMFRLDLAGAAVPAVVLRRWPSGDAWQQDASRREALALSRLAGTGVPAPALLASDPQGRATGRPSTLMSLLPGDVVLDPADRGAWVRAMADQLARIHALPCGPDVPSSSAHDHLGDPWRRAWLAGFPAGARALELALAVRDPAAPVLCHGDYQHFNLLWQDGAICGVVDWTMAGSGDPGRDLGHCMLNLAVLHEAADALALRARYEELADRSVDIGWLLWELIGFSPDWEEFIPVQVHGRAPLDVPGMRGRVEEVITALVRGIG</sequence>
<reference evidence="2 3" key="1">
    <citation type="submission" date="2024-09" db="EMBL/GenBank/DDBJ databases">
        <authorList>
            <person name="Sun Q."/>
            <person name="Mori K."/>
        </authorList>
    </citation>
    <scope>NUCLEOTIDE SEQUENCE [LARGE SCALE GENOMIC DNA]</scope>
    <source>
        <strain evidence="2 3">CICC 10874</strain>
    </source>
</reference>
<proteinExistence type="predicted"/>
<evidence type="ECO:0000313" key="2">
    <source>
        <dbReference type="EMBL" id="MFC0673743.1"/>
    </source>
</evidence>
<dbReference type="SUPFAM" id="SSF56112">
    <property type="entry name" value="Protein kinase-like (PK-like)"/>
    <property type="match status" value="1"/>
</dbReference>
<name>A0ABV6R9U6_9MICO</name>
<dbReference type="RefSeq" id="WP_376979545.1">
    <property type="nucleotide sequence ID" value="NZ_JBHLSV010000006.1"/>
</dbReference>
<dbReference type="Gene3D" id="3.30.200.20">
    <property type="entry name" value="Phosphorylase Kinase, domain 1"/>
    <property type="match status" value="1"/>
</dbReference>
<dbReference type="Pfam" id="PF01636">
    <property type="entry name" value="APH"/>
    <property type="match status" value="1"/>
</dbReference>